<sequence length="67" mass="7781">MKTGKAGILSASLTHKLRQIVDLRNNIIHRYWVINNEQLYNITVENKDNLIAFVNQINTFLASIKRN</sequence>
<dbReference type="Proteomes" id="UP000319783">
    <property type="component" value="Unassembled WGS sequence"/>
</dbReference>
<dbReference type="EMBL" id="SULG01000024">
    <property type="protein sequence ID" value="TLD42248.1"/>
    <property type="molecule type" value="Genomic_DNA"/>
</dbReference>
<dbReference type="Gene3D" id="1.20.120.580">
    <property type="entry name" value="bsu32300-like"/>
    <property type="match status" value="1"/>
</dbReference>
<keyword evidence="1" id="KW-1277">Toxin-antitoxin system</keyword>
<evidence type="ECO:0000256" key="3">
    <source>
        <dbReference type="ARBA" id="ARBA00022801"/>
    </source>
</evidence>
<accession>A0A533QC06</accession>
<evidence type="ECO:0008006" key="7">
    <source>
        <dbReference type="Google" id="ProtNLM"/>
    </source>
</evidence>
<evidence type="ECO:0000256" key="1">
    <source>
        <dbReference type="ARBA" id="ARBA00022649"/>
    </source>
</evidence>
<evidence type="ECO:0000313" key="6">
    <source>
        <dbReference type="Proteomes" id="UP000319783"/>
    </source>
</evidence>
<dbReference type="GO" id="GO:0016787">
    <property type="term" value="F:hydrolase activity"/>
    <property type="evidence" value="ECO:0007669"/>
    <property type="project" value="UniProtKB-KW"/>
</dbReference>
<keyword evidence="3" id="KW-0378">Hydrolase</keyword>
<comment type="caution">
    <text evidence="5">The sequence shown here is derived from an EMBL/GenBank/DDBJ whole genome shotgun (WGS) entry which is preliminary data.</text>
</comment>
<dbReference type="InterPro" id="IPR052379">
    <property type="entry name" value="Type_VII_TA_RNase"/>
</dbReference>
<name>A0A533QC06_9BACT</name>
<dbReference type="InterPro" id="IPR008201">
    <property type="entry name" value="HepT-like"/>
</dbReference>
<dbReference type="GO" id="GO:0110001">
    <property type="term" value="C:toxin-antitoxin complex"/>
    <property type="evidence" value="ECO:0007669"/>
    <property type="project" value="InterPro"/>
</dbReference>
<evidence type="ECO:0000313" key="5">
    <source>
        <dbReference type="EMBL" id="TLD42248.1"/>
    </source>
</evidence>
<evidence type="ECO:0000256" key="2">
    <source>
        <dbReference type="ARBA" id="ARBA00022722"/>
    </source>
</evidence>
<dbReference type="PANTHER" id="PTHR33397">
    <property type="entry name" value="UPF0331 PROTEIN YUTE"/>
    <property type="match status" value="1"/>
</dbReference>
<reference evidence="5 6" key="1">
    <citation type="submission" date="2019-04" db="EMBL/GenBank/DDBJ databases">
        <title>Genome of a novel bacterium Candidatus Jettenia ecosi reconstructed from metagenome of an anammox bioreactor.</title>
        <authorList>
            <person name="Mardanov A.V."/>
            <person name="Beletsky A.V."/>
            <person name="Ravin N.V."/>
            <person name="Botchkova E.A."/>
            <person name="Litti Y.V."/>
            <person name="Nozhevnikova A.N."/>
        </authorList>
    </citation>
    <scope>NUCLEOTIDE SEQUENCE [LARGE SCALE GENOMIC DNA]</scope>
    <source>
        <strain evidence="5">J2</strain>
    </source>
</reference>
<dbReference type="Pfam" id="PF01934">
    <property type="entry name" value="HepT-like"/>
    <property type="match status" value="1"/>
</dbReference>
<keyword evidence="2" id="KW-0540">Nuclease</keyword>
<dbReference type="InterPro" id="IPR037038">
    <property type="entry name" value="HepT-like_sf"/>
</dbReference>
<protein>
    <recommendedName>
        <fullName evidence="7">DUF86 domain-containing protein</fullName>
    </recommendedName>
</protein>
<dbReference type="PANTHER" id="PTHR33397:SF5">
    <property type="entry name" value="RNASE YUTE-RELATED"/>
    <property type="match status" value="1"/>
</dbReference>
<organism evidence="5 6">
    <name type="scientific">Candidatus Jettenia ecosi</name>
    <dbReference type="NCBI Taxonomy" id="2494326"/>
    <lineage>
        <taxon>Bacteria</taxon>
        <taxon>Pseudomonadati</taxon>
        <taxon>Planctomycetota</taxon>
        <taxon>Candidatus Brocadiia</taxon>
        <taxon>Candidatus Brocadiales</taxon>
        <taxon>Candidatus Brocadiaceae</taxon>
        <taxon>Candidatus Jettenia</taxon>
    </lineage>
</organism>
<evidence type="ECO:0000256" key="4">
    <source>
        <dbReference type="ARBA" id="ARBA00024207"/>
    </source>
</evidence>
<gene>
    <name evidence="5" type="ORF">JETT_1491</name>
</gene>
<dbReference type="AlphaFoldDB" id="A0A533QC06"/>
<dbReference type="GO" id="GO:0004540">
    <property type="term" value="F:RNA nuclease activity"/>
    <property type="evidence" value="ECO:0007669"/>
    <property type="project" value="InterPro"/>
</dbReference>
<comment type="similarity">
    <text evidence="4">Belongs to the HepT RNase toxin family.</text>
</comment>
<proteinExistence type="inferred from homology"/>